<sequence length="258" mass="28597">MSDWKVLAIHYGTAVRPVGELGLEAGDPHDAPGRIEYFVWLIRHGERLVLVDTGFSPQEAERRGRTMLIHPVEALRQLGISASSITDVVITHLHYDHAGNLADFPEALFHLQDREMAYGTGRCMCHDRLRRPFAVDAVVDAVRLTFSGSMRFHDGNGEIMEGLTIHLVGGHSKGLQVVRLDDGDEIVVIASDALHFQRYLEHDDVFPLFADYADVLEGYRTLRELSGPSGVLVPGHDPAVLTGFRSLSPDLAFAKVLR</sequence>
<accession>A0A0B4XA60</accession>
<reference evidence="7 8" key="1">
    <citation type="submission" date="2013-11" db="EMBL/GenBank/DDBJ databases">
        <title>Complete genome sequence of Rhizobium gallicum bv. gallicum R602.</title>
        <authorList>
            <person name="Bustos P."/>
            <person name="Santamaria R.I."/>
            <person name="Lozano L."/>
            <person name="Acosta J.L."/>
            <person name="Ormeno-Orrillo E."/>
            <person name="Rogel M.A."/>
            <person name="Romero D."/>
            <person name="Cevallos M.A."/>
            <person name="Martinez-Romero E."/>
            <person name="Gonzalez V."/>
        </authorList>
    </citation>
    <scope>NUCLEOTIDE SEQUENCE [LARGE SCALE GENOMIC DNA]</scope>
    <source>
        <strain evidence="7 8">R602</strain>
        <plasmid evidence="7 8">pRgalR602a</plasmid>
    </source>
</reference>
<dbReference type="GO" id="GO:0016787">
    <property type="term" value="F:hydrolase activity"/>
    <property type="evidence" value="ECO:0007669"/>
    <property type="project" value="UniProtKB-KW"/>
</dbReference>
<dbReference type="Gene3D" id="3.60.15.10">
    <property type="entry name" value="Ribonuclease Z/Hydroxyacylglutathione hydrolase-like"/>
    <property type="match status" value="1"/>
</dbReference>
<evidence type="ECO:0000259" key="6">
    <source>
        <dbReference type="SMART" id="SM00849"/>
    </source>
</evidence>
<dbReference type="HOGENOM" id="CLU_030571_3_3_5"/>
<comment type="cofactor">
    <cofactor evidence="1">
        <name>Zn(2+)</name>
        <dbReference type="ChEBI" id="CHEBI:29105"/>
    </cofactor>
</comment>
<proteinExistence type="inferred from homology"/>
<dbReference type="GO" id="GO:0046872">
    <property type="term" value="F:metal ion binding"/>
    <property type="evidence" value="ECO:0007669"/>
    <property type="project" value="UniProtKB-KW"/>
</dbReference>
<keyword evidence="7" id="KW-0614">Plasmid</keyword>
<evidence type="ECO:0000313" key="8">
    <source>
        <dbReference type="Proteomes" id="UP000031368"/>
    </source>
</evidence>
<organism evidence="7 8">
    <name type="scientific">Rhizobium gallicum bv. gallicum R602sp</name>
    <dbReference type="NCBI Taxonomy" id="1041138"/>
    <lineage>
        <taxon>Bacteria</taxon>
        <taxon>Pseudomonadati</taxon>
        <taxon>Pseudomonadota</taxon>
        <taxon>Alphaproteobacteria</taxon>
        <taxon>Hyphomicrobiales</taxon>
        <taxon>Rhizobiaceae</taxon>
        <taxon>Rhizobium/Agrobacterium group</taxon>
        <taxon>Rhizobium</taxon>
    </lineage>
</organism>
<dbReference type="Proteomes" id="UP000031368">
    <property type="component" value="Plasmid pRgalR602a"/>
</dbReference>
<dbReference type="SUPFAM" id="SSF56281">
    <property type="entry name" value="Metallo-hydrolase/oxidoreductase"/>
    <property type="match status" value="1"/>
</dbReference>
<dbReference type="PANTHER" id="PTHR42978:SF7">
    <property type="entry name" value="METALLO-HYDROLASE RV2300C-RELATED"/>
    <property type="match status" value="1"/>
</dbReference>
<protein>
    <submittedName>
        <fullName evidence="7">Metallo-beta-lactamase family hydrolase protein</fullName>
    </submittedName>
</protein>
<keyword evidence="5" id="KW-0862">Zinc</keyword>
<dbReference type="InterPro" id="IPR051013">
    <property type="entry name" value="MBL_superfamily_lactonases"/>
</dbReference>
<evidence type="ECO:0000256" key="2">
    <source>
        <dbReference type="ARBA" id="ARBA00007749"/>
    </source>
</evidence>
<evidence type="ECO:0000256" key="5">
    <source>
        <dbReference type="ARBA" id="ARBA00022833"/>
    </source>
</evidence>
<feature type="domain" description="Metallo-beta-lactamase" evidence="6">
    <location>
        <begin position="36"/>
        <end position="236"/>
    </location>
</feature>
<dbReference type="KEGG" id="rga:RGR602_PA00148"/>
<dbReference type="AlphaFoldDB" id="A0A0B4XA60"/>
<dbReference type="Pfam" id="PF00753">
    <property type="entry name" value="Lactamase_B"/>
    <property type="match status" value="1"/>
</dbReference>
<dbReference type="InterPro" id="IPR036866">
    <property type="entry name" value="RibonucZ/Hydroxyglut_hydro"/>
</dbReference>
<keyword evidence="8" id="KW-1185">Reference proteome</keyword>
<comment type="similarity">
    <text evidence="2">Belongs to the metallo-beta-lactamase superfamily.</text>
</comment>
<dbReference type="RefSeq" id="WP_040114029.1">
    <property type="nucleotide sequence ID" value="NZ_CP006878.1"/>
</dbReference>
<dbReference type="InterPro" id="IPR001279">
    <property type="entry name" value="Metallo-B-lactamas"/>
</dbReference>
<keyword evidence="4 7" id="KW-0378">Hydrolase</keyword>
<evidence type="ECO:0000256" key="3">
    <source>
        <dbReference type="ARBA" id="ARBA00022723"/>
    </source>
</evidence>
<dbReference type="SMART" id="SM00849">
    <property type="entry name" value="Lactamase_B"/>
    <property type="match status" value="1"/>
</dbReference>
<dbReference type="EMBL" id="CP006878">
    <property type="protein sequence ID" value="AJD43493.1"/>
    <property type="molecule type" value="Genomic_DNA"/>
</dbReference>
<evidence type="ECO:0000313" key="7">
    <source>
        <dbReference type="EMBL" id="AJD43493.1"/>
    </source>
</evidence>
<dbReference type="PANTHER" id="PTHR42978">
    <property type="entry name" value="QUORUM-QUENCHING LACTONASE YTNP-RELATED-RELATED"/>
    <property type="match status" value="1"/>
</dbReference>
<evidence type="ECO:0000256" key="1">
    <source>
        <dbReference type="ARBA" id="ARBA00001947"/>
    </source>
</evidence>
<geneLocation type="plasmid" evidence="7 8">
    <name>pRgalR602a</name>
</geneLocation>
<dbReference type="CDD" id="cd07729">
    <property type="entry name" value="AHL_lactonase_MBL-fold"/>
    <property type="match status" value="1"/>
</dbReference>
<keyword evidence="3" id="KW-0479">Metal-binding</keyword>
<name>A0A0B4XA60_9HYPH</name>
<gene>
    <name evidence="7" type="ORF">RGR602_PA00148</name>
</gene>
<evidence type="ECO:0000256" key="4">
    <source>
        <dbReference type="ARBA" id="ARBA00022801"/>
    </source>
</evidence>